<evidence type="ECO:0000256" key="3">
    <source>
        <dbReference type="ARBA" id="ARBA00022908"/>
    </source>
</evidence>
<dbReference type="InterPro" id="IPR010998">
    <property type="entry name" value="Integrase_recombinase_N"/>
</dbReference>
<dbReference type="InterPro" id="IPR011010">
    <property type="entry name" value="DNA_brk_join_enz"/>
</dbReference>
<reference evidence="8" key="2">
    <citation type="submission" date="2020-02" db="EMBL/GenBank/DDBJ databases">
        <authorList>
            <person name="Littmann E."/>
            <person name="Sorbara M."/>
        </authorList>
    </citation>
    <scope>NUCLEOTIDE SEQUENCE</scope>
    <source>
        <strain evidence="8">MSK.17.11</strain>
        <strain evidence="7">MSK.17.38</strain>
    </source>
</reference>
<evidence type="ECO:0000256" key="2">
    <source>
        <dbReference type="ARBA" id="ARBA00008857"/>
    </source>
</evidence>
<evidence type="ECO:0000256" key="1">
    <source>
        <dbReference type="ARBA" id="ARBA00003283"/>
    </source>
</evidence>
<dbReference type="SUPFAM" id="SSF56349">
    <property type="entry name" value="DNA breaking-rejoining enzymes"/>
    <property type="match status" value="1"/>
</dbReference>
<feature type="domain" description="Tyr recombinase" evidence="6">
    <location>
        <begin position="168"/>
        <end position="395"/>
    </location>
</feature>
<dbReference type="InterPro" id="IPR013762">
    <property type="entry name" value="Integrase-like_cat_sf"/>
</dbReference>
<dbReference type="Gene3D" id="1.10.150.130">
    <property type="match status" value="1"/>
</dbReference>
<keyword evidence="4" id="KW-0238">DNA-binding</keyword>
<dbReference type="CDD" id="cd01189">
    <property type="entry name" value="INT_ICEBs1_C_like"/>
    <property type="match status" value="1"/>
</dbReference>
<dbReference type="EMBL" id="JAAIUO010000004">
    <property type="protein sequence ID" value="NSK14735.1"/>
    <property type="molecule type" value="Genomic_DNA"/>
</dbReference>
<dbReference type="Proteomes" id="UP000701680">
    <property type="component" value="Unassembled WGS sequence"/>
</dbReference>
<dbReference type="InterPro" id="IPR050808">
    <property type="entry name" value="Phage_Integrase"/>
</dbReference>
<dbReference type="Gene3D" id="1.10.443.10">
    <property type="entry name" value="Intergrase catalytic core"/>
    <property type="match status" value="1"/>
</dbReference>
<dbReference type="GO" id="GO:0003677">
    <property type="term" value="F:DNA binding"/>
    <property type="evidence" value="ECO:0007669"/>
    <property type="project" value="UniProtKB-KW"/>
</dbReference>
<gene>
    <name evidence="8" type="ORF">G5A66_07580</name>
    <name evidence="7" type="ORF">G5A75_07600</name>
</gene>
<keyword evidence="9" id="KW-1185">Reference proteome</keyword>
<comment type="function">
    <text evidence="1">Site-specific tyrosine recombinase, which acts by catalyzing the cutting and rejoining of the recombining DNA molecules.</text>
</comment>
<protein>
    <submittedName>
        <fullName evidence="8">Site-specific integrase</fullName>
    </submittedName>
</protein>
<evidence type="ECO:0000313" key="10">
    <source>
        <dbReference type="Proteomes" id="UP000701680"/>
    </source>
</evidence>
<evidence type="ECO:0000313" key="8">
    <source>
        <dbReference type="EMBL" id="NVH58509.1"/>
    </source>
</evidence>
<keyword evidence="3" id="KW-0229">DNA integration</keyword>
<dbReference type="InterPro" id="IPR004107">
    <property type="entry name" value="Integrase_SAM-like_N"/>
</dbReference>
<name>A0A850HL85_9FIRM</name>
<dbReference type="EMBL" id="JAAITX010000004">
    <property type="protein sequence ID" value="NVH58509.1"/>
    <property type="molecule type" value="Genomic_DNA"/>
</dbReference>
<evidence type="ECO:0000256" key="4">
    <source>
        <dbReference type="ARBA" id="ARBA00023125"/>
    </source>
</evidence>
<evidence type="ECO:0000313" key="9">
    <source>
        <dbReference type="Proteomes" id="UP000528555"/>
    </source>
</evidence>
<evidence type="ECO:0000313" key="7">
    <source>
        <dbReference type="EMBL" id="NSK14735.1"/>
    </source>
</evidence>
<dbReference type="Pfam" id="PF00589">
    <property type="entry name" value="Phage_integrase"/>
    <property type="match status" value="2"/>
</dbReference>
<dbReference type="InterPro" id="IPR002104">
    <property type="entry name" value="Integrase_catalytic"/>
</dbReference>
<accession>A0A850HL85</accession>
<proteinExistence type="inferred from homology"/>
<dbReference type="Pfam" id="PF14659">
    <property type="entry name" value="Phage_int_SAM_3"/>
    <property type="match status" value="1"/>
</dbReference>
<organism evidence="8 9">
    <name type="scientific">Dorea phocaeensis</name>
    <dbReference type="NCBI Taxonomy" id="2040291"/>
    <lineage>
        <taxon>Bacteria</taxon>
        <taxon>Bacillati</taxon>
        <taxon>Bacillota</taxon>
        <taxon>Clostridia</taxon>
        <taxon>Lachnospirales</taxon>
        <taxon>Lachnospiraceae</taxon>
        <taxon>Dorea</taxon>
    </lineage>
</organism>
<dbReference type="PANTHER" id="PTHR30629:SF2">
    <property type="entry name" value="PROPHAGE INTEGRASE INTS-RELATED"/>
    <property type="match status" value="1"/>
</dbReference>
<dbReference type="AlphaFoldDB" id="A0A850HL85"/>
<dbReference type="GO" id="GO:0006310">
    <property type="term" value="P:DNA recombination"/>
    <property type="evidence" value="ECO:0007669"/>
    <property type="project" value="UniProtKB-KW"/>
</dbReference>
<dbReference type="PANTHER" id="PTHR30629">
    <property type="entry name" value="PROPHAGE INTEGRASE"/>
    <property type="match status" value="1"/>
</dbReference>
<evidence type="ECO:0000256" key="5">
    <source>
        <dbReference type="ARBA" id="ARBA00023172"/>
    </source>
</evidence>
<reference evidence="9 10" key="1">
    <citation type="journal article" date="2020" name="Cell Host Microbe">
        <title>Functional and Genomic Variation between Human-Derived Isolates of Lachnospiraceae Reveals Inter- and Intra-Species Diversity.</title>
        <authorList>
            <person name="Sorbara M.T."/>
            <person name="Littmann E.R."/>
            <person name="Fontana E."/>
            <person name="Moody T.U."/>
            <person name="Kohout C.E."/>
            <person name="Gjonbalaj M."/>
            <person name="Eaton V."/>
            <person name="Seok R."/>
            <person name="Leiner I.M."/>
            <person name="Pamer E.G."/>
        </authorList>
    </citation>
    <scope>NUCLEOTIDE SEQUENCE [LARGE SCALE GENOMIC DNA]</scope>
    <source>
        <strain evidence="8 9">MSK.17.11</strain>
        <strain evidence="7 10">MSK.17.38</strain>
    </source>
</reference>
<comment type="similarity">
    <text evidence="2">Belongs to the 'phage' integrase family.</text>
</comment>
<sequence>MALRKKRIPRYGTVQVNGHKYYRTDVEDAEGKRVILYGKTREELYDKEMAALEKVDNITFRQKSPTVAEYCEKWLLMQSVHIRNTTLTDYTSKVRRHIIKELGQKRMAEVTLDDIQVALVPVSKKSVSVYKSVIILYKSIFRAAQESHVIDTNPTIYLNAKGGGIPQEDKQALTDEQAERLLDAIQGLPPYVFVMIGLYAGLRREEILALQWDSVYLDTEAPYLTVRRAWHTEHNRPIILTELKTKAAERNIPLPDRLADCLREAKKKSTSEYVIANRDGEPLSYTQFKRLWQYIVTRTAKPRVYYRYENGKRVKHTVNPVLGEKAAHNGKVIYSLDFDVTPHQLRHTYITNLIHSSVDPKTVQYLAGHESSKITMDIYAKVKYNKPDELAGVLTDAFAQWDEAEYGTAQ</sequence>
<dbReference type="Proteomes" id="UP000528555">
    <property type="component" value="Unassembled WGS sequence"/>
</dbReference>
<dbReference type="GO" id="GO:0015074">
    <property type="term" value="P:DNA integration"/>
    <property type="evidence" value="ECO:0007669"/>
    <property type="project" value="UniProtKB-KW"/>
</dbReference>
<evidence type="ECO:0000259" key="6">
    <source>
        <dbReference type="PROSITE" id="PS51898"/>
    </source>
</evidence>
<keyword evidence="5" id="KW-0233">DNA recombination</keyword>
<dbReference type="GeneID" id="90531431"/>
<dbReference type="PROSITE" id="PS51898">
    <property type="entry name" value="TYR_RECOMBINASE"/>
    <property type="match status" value="1"/>
</dbReference>
<comment type="caution">
    <text evidence="8">The sequence shown here is derived from an EMBL/GenBank/DDBJ whole genome shotgun (WGS) entry which is preliminary data.</text>
</comment>
<dbReference type="RefSeq" id="WP_008818637.1">
    <property type="nucleotide sequence ID" value="NZ_JAAITX010000004.1"/>
</dbReference>